<evidence type="ECO:0000313" key="11">
    <source>
        <dbReference type="Proteomes" id="UP000291562"/>
    </source>
</evidence>
<keyword evidence="11" id="KW-1185">Reference proteome</keyword>
<proteinExistence type="inferred from homology"/>
<evidence type="ECO:0000313" key="10">
    <source>
        <dbReference type="EMBL" id="QBB71801.1"/>
    </source>
</evidence>
<evidence type="ECO:0000256" key="6">
    <source>
        <dbReference type="ARBA" id="ARBA00022692"/>
    </source>
</evidence>
<keyword evidence="7 9" id="KW-1133">Transmembrane helix</keyword>
<feature type="transmembrane region" description="Helical" evidence="9">
    <location>
        <begin position="21"/>
        <end position="43"/>
    </location>
</feature>
<keyword evidence="4" id="KW-0488">Methylation</keyword>
<evidence type="ECO:0000256" key="5">
    <source>
        <dbReference type="ARBA" id="ARBA00022519"/>
    </source>
</evidence>
<dbReference type="NCBIfam" id="TIGR02532">
    <property type="entry name" value="IV_pilin_GFxxxE"/>
    <property type="match status" value="1"/>
</dbReference>
<sequence length="152" mass="17050">MQTLQRRSFRYNRLPQQRGFTLLELVAAFVIFAISFSVLMGVLTSSIQNVRRSAEYTQAALWAQSLLDVVGVGERLKEGGSNGRFDNNYRWDLRISKFQPPAAAQFTAEQIAPVDLYQLDLNVSWNGTSQQRQARFVTLRANTPQPAGQPGG</sequence>
<dbReference type="AlphaFoldDB" id="A0A411HMU2"/>
<comment type="similarity">
    <text evidence="2">Belongs to the GSP I family.</text>
</comment>
<keyword evidence="3" id="KW-1003">Cell membrane</keyword>
<dbReference type="RefSeq" id="WP_129835164.1">
    <property type="nucleotide sequence ID" value="NZ_CP035704.1"/>
</dbReference>
<dbReference type="InterPro" id="IPR010052">
    <property type="entry name" value="T2SS_protein-GspI"/>
</dbReference>
<dbReference type="Proteomes" id="UP000291562">
    <property type="component" value="Chromosome"/>
</dbReference>
<name>A0A411HMU2_9GAMM</name>
<dbReference type="OrthoDB" id="7864109at2"/>
<dbReference type="KEGG" id="xbc:ELE36_16360"/>
<dbReference type="InterPro" id="IPR012902">
    <property type="entry name" value="N_methyl_site"/>
</dbReference>
<protein>
    <submittedName>
        <fullName evidence="10">Type II secretion system protein</fullName>
    </submittedName>
</protein>
<dbReference type="PANTHER" id="PTHR38779:SF2">
    <property type="entry name" value="TYPE II SECRETION SYSTEM PROTEIN I-RELATED"/>
    <property type="match status" value="1"/>
</dbReference>
<organism evidence="10 11">
    <name type="scientific">Pseudolysobacter antarcticus</name>
    <dbReference type="NCBI Taxonomy" id="2511995"/>
    <lineage>
        <taxon>Bacteria</taxon>
        <taxon>Pseudomonadati</taxon>
        <taxon>Pseudomonadota</taxon>
        <taxon>Gammaproteobacteria</taxon>
        <taxon>Lysobacterales</taxon>
        <taxon>Rhodanobacteraceae</taxon>
        <taxon>Pseudolysobacter</taxon>
    </lineage>
</organism>
<keyword evidence="5" id="KW-0997">Cell inner membrane</keyword>
<dbReference type="GO" id="GO:0015627">
    <property type="term" value="C:type II protein secretion system complex"/>
    <property type="evidence" value="ECO:0007669"/>
    <property type="project" value="InterPro"/>
</dbReference>
<evidence type="ECO:0000256" key="8">
    <source>
        <dbReference type="ARBA" id="ARBA00023136"/>
    </source>
</evidence>
<gene>
    <name evidence="10" type="ORF">ELE36_16360</name>
</gene>
<evidence type="ECO:0000256" key="7">
    <source>
        <dbReference type="ARBA" id="ARBA00022989"/>
    </source>
</evidence>
<keyword evidence="6 9" id="KW-0812">Transmembrane</keyword>
<evidence type="ECO:0000256" key="4">
    <source>
        <dbReference type="ARBA" id="ARBA00022481"/>
    </source>
</evidence>
<accession>A0A411HMU2</accession>
<dbReference type="PANTHER" id="PTHR38779">
    <property type="entry name" value="TYPE II SECRETION SYSTEM PROTEIN I-RELATED"/>
    <property type="match status" value="1"/>
</dbReference>
<evidence type="ECO:0000256" key="9">
    <source>
        <dbReference type="SAM" id="Phobius"/>
    </source>
</evidence>
<comment type="subcellular location">
    <subcellularLocation>
        <location evidence="1">Cell inner membrane</location>
        <topology evidence="1">Single-pass membrane protein</topology>
    </subcellularLocation>
</comment>
<dbReference type="EMBL" id="CP035704">
    <property type="protein sequence ID" value="QBB71801.1"/>
    <property type="molecule type" value="Genomic_DNA"/>
</dbReference>
<evidence type="ECO:0000256" key="3">
    <source>
        <dbReference type="ARBA" id="ARBA00022475"/>
    </source>
</evidence>
<dbReference type="GO" id="GO:0015628">
    <property type="term" value="P:protein secretion by the type II secretion system"/>
    <property type="evidence" value="ECO:0007669"/>
    <property type="project" value="InterPro"/>
</dbReference>
<dbReference type="Pfam" id="PF07963">
    <property type="entry name" value="N_methyl"/>
    <property type="match status" value="1"/>
</dbReference>
<keyword evidence="8 9" id="KW-0472">Membrane</keyword>
<evidence type="ECO:0000256" key="2">
    <source>
        <dbReference type="ARBA" id="ARBA00008358"/>
    </source>
</evidence>
<evidence type="ECO:0000256" key="1">
    <source>
        <dbReference type="ARBA" id="ARBA00004377"/>
    </source>
</evidence>
<dbReference type="GO" id="GO:0005886">
    <property type="term" value="C:plasma membrane"/>
    <property type="evidence" value="ECO:0007669"/>
    <property type="project" value="UniProtKB-SubCell"/>
</dbReference>
<reference evidence="10 11" key="1">
    <citation type="submission" date="2019-01" db="EMBL/GenBank/DDBJ databases">
        <title>Pseudolysobacter antarctica gen. nov., sp. nov., isolated from Fildes Peninsula, Antarctica.</title>
        <authorList>
            <person name="Wei Z."/>
            <person name="Peng F."/>
        </authorList>
    </citation>
    <scope>NUCLEOTIDE SEQUENCE [LARGE SCALE GENOMIC DNA]</scope>
    <source>
        <strain evidence="10 11">AQ6-296</strain>
    </source>
</reference>